<feature type="compositionally biased region" description="Low complexity" evidence="1">
    <location>
        <begin position="252"/>
        <end position="269"/>
    </location>
</feature>
<keyword evidence="2" id="KW-0812">Transmembrane</keyword>
<evidence type="ECO:0000313" key="6">
    <source>
        <dbReference type="Proteomes" id="UP000445000"/>
    </source>
</evidence>
<dbReference type="Pfam" id="PF07591">
    <property type="entry name" value="PT-HINT"/>
    <property type="match status" value="1"/>
</dbReference>
<reference evidence="6" key="1">
    <citation type="submission" date="2020-01" db="EMBL/GenBank/DDBJ databases">
        <title>'Steroidobacter agaridevorans' sp. nov., agar-degrading bacteria isolated from rhizosphere soils.</title>
        <authorList>
            <person name="Ikenaga M."/>
            <person name="Kataoka M."/>
            <person name="Murouchi A."/>
            <person name="Katsuragi S."/>
            <person name="Sakai M."/>
        </authorList>
    </citation>
    <scope>NUCLEOTIDE SEQUENCE [LARGE SCALE GENOMIC DNA]</scope>
    <source>
        <strain evidence="6">YU21-B</strain>
    </source>
</reference>
<gene>
    <name evidence="5" type="ORF">GCM10011487_03100</name>
</gene>
<comment type="caution">
    <text evidence="5">The sequence shown here is derived from an EMBL/GenBank/DDBJ whole genome shotgun (WGS) entry which is preliminary data.</text>
</comment>
<dbReference type="InterPro" id="IPR028904">
    <property type="entry name" value="Tox-REase-5_dom"/>
</dbReference>
<dbReference type="AlphaFoldDB" id="A0A829Y523"/>
<dbReference type="InterPro" id="IPR036844">
    <property type="entry name" value="Hint_dom_sf"/>
</dbReference>
<dbReference type="EMBL" id="BLJN01000001">
    <property type="protein sequence ID" value="GFE78310.1"/>
    <property type="molecule type" value="Genomic_DNA"/>
</dbReference>
<sequence>MDVTKTTRRAWRQYGAAIVEATIALPVLLVVTLAVIQFGFVYQAKATLNHAALQAARAGAVANATPAAIRRGLAQGLAPLSSPDASLQGVAESVARLESQLLTDARIRIVNPTREAFDDFAIEVDGVRELPNDRLHARDTQPGARGGLNVQDANLLRVEVTYGYELKVPLINGFISRLLGLTRDSDAFDQQLLRRNRLPITSTATVRMQTPLRFSELLVSHADLPEVERFAAGAGAPGGGESHNGGEDASGDTDSSPGSADDAGSSLGEGFFGFGEGEASPADSDGGDAGDHDSGDGSSGTASQPPLCTAAAPDAPGAEDRSALGRVWDELRSLAADAYEFVRGFWEGLRDQIGDLVAAITDPIETARGIYELAMSFMEDPVGTAEIIGAALGHDLSQLIECDAFDRGRVLGSYVSPAFMLKLAAKLARFGRLELRAAADATKRELGCASFAADTSVWSGDRDVPIQSLEPGDWVDARSERDYLDRSRLVTHAFERRASSYHFVATEASRFAVTEEHPLWVQGRGWTAVRDIALGAPIATADGDTLVLENRRVDAPLQVFNLTVAEDESYFIGDERVWAHNATCTLRVRYSVPRSPSNFTLDATDGGPGAWSSITRPDNDAYRYQELITGAPRGVEYNVNGVNFDGYDADRDVLLDAKHWTQECPLGDKCRYEPLKQALAGQLIDEAQRQIDAVRRAGTLIEWRVVDEEMALRISSILDEGIDESTDRARIVVIYTPVSDVTGGRG</sequence>
<dbReference type="RefSeq" id="WP_161810228.1">
    <property type="nucleotide sequence ID" value="NZ_BLJN01000001.1"/>
</dbReference>
<evidence type="ECO:0000259" key="4">
    <source>
        <dbReference type="Pfam" id="PF15648"/>
    </source>
</evidence>
<protein>
    <recommendedName>
        <fullName evidence="7">Hint domain-containing protein</fullName>
    </recommendedName>
</protein>
<keyword evidence="2" id="KW-1133">Transmembrane helix</keyword>
<evidence type="ECO:0000313" key="5">
    <source>
        <dbReference type="EMBL" id="GFE78310.1"/>
    </source>
</evidence>
<dbReference type="Gene3D" id="2.170.16.10">
    <property type="entry name" value="Hedgehog/Intein (Hint) domain"/>
    <property type="match status" value="1"/>
</dbReference>
<dbReference type="SUPFAM" id="SSF51294">
    <property type="entry name" value="Hedgehog/intein (Hint) domain"/>
    <property type="match status" value="1"/>
</dbReference>
<name>A0A829Y523_9GAMM</name>
<accession>A0A829Y523</accession>
<keyword evidence="6" id="KW-1185">Reference proteome</keyword>
<evidence type="ECO:0000259" key="3">
    <source>
        <dbReference type="Pfam" id="PF07811"/>
    </source>
</evidence>
<proteinExistence type="predicted"/>
<dbReference type="InterPro" id="IPR012495">
    <property type="entry name" value="TadE-like_dom"/>
</dbReference>
<evidence type="ECO:0008006" key="7">
    <source>
        <dbReference type="Google" id="ProtNLM"/>
    </source>
</evidence>
<feature type="domain" description="TadE-like" evidence="3">
    <location>
        <begin position="15"/>
        <end position="57"/>
    </location>
</feature>
<feature type="region of interest" description="Disordered" evidence="1">
    <location>
        <begin position="232"/>
        <end position="320"/>
    </location>
</feature>
<dbReference type="Pfam" id="PF07811">
    <property type="entry name" value="TadE"/>
    <property type="match status" value="1"/>
</dbReference>
<evidence type="ECO:0000256" key="1">
    <source>
        <dbReference type="SAM" id="MobiDB-lite"/>
    </source>
</evidence>
<feature type="transmembrane region" description="Helical" evidence="2">
    <location>
        <begin position="21"/>
        <end position="42"/>
    </location>
</feature>
<dbReference type="Proteomes" id="UP000445000">
    <property type="component" value="Unassembled WGS sequence"/>
</dbReference>
<organism evidence="5 6">
    <name type="scientific">Steroidobacter agaridevorans</name>
    <dbReference type="NCBI Taxonomy" id="2695856"/>
    <lineage>
        <taxon>Bacteria</taxon>
        <taxon>Pseudomonadati</taxon>
        <taxon>Pseudomonadota</taxon>
        <taxon>Gammaproteobacteria</taxon>
        <taxon>Steroidobacterales</taxon>
        <taxon>Steroidobacteraceae</taxon>
        <taxon>Steroidobacter</taxon>
    </lineage>
</organism>
<keyword evidence="2" id="KW-0472">Membrane</keyword>
<dbReference type="Pfam" id="PF15648">
    <property type="entry name" value="Tox-REase-5"/>
    <property type="match status" value="1"/>
</dbReference>
<feature type="domain" description="Tox-REase-5" evidence="4">
    <location>
        <begin position="621"/>
        <end position="706"/>
    </location>
</feature>
<evidence type="ECO:0000256" key="2">
    <source>
        <dbReference type="SAM" id="Phobius"/>
    </source>
</evidence>